<dbReference type="PRINTS" id="PR00605">
    <property type="entry name" value="CYTCHROMECIC"/>
</dbReference>
<evidence type="ECO:0000256" key="9">
    <source>
        <dbReference type="ARBA" id="ARBA00022660"/>
    </source>
</evidence>
<keyword evidence="12" id="KW-0677">Repeat</keyword>
<evidence type="ECO:0000256" key="11">
    <source>
        <dbReference type="ARBA" id="ARBA00022723"/>
    </source>
</evidence>
<comment type="similarity">
    <text evidence="3 21">Belongs to the CcoP / FixP family.</text>
</comment>
<dbReference type="NCBIfam" id="TIGR00782">
    <property type="entry name" value="ccoP"/>
    <property type="match status" value="1"/>
</dbReference>
<dbReference type="GO" id="GO:0006119">
    <property type="term" value="P:oxidative phosphorylation"/>
    <property type="evidence" value="ECO:0007669"/>
    <property type="project" value="UniProtKB-UniPathway"/>
</dbReference>
<dbReference type="InterPro" id="IPR009056">
    <property type="entry name" value="Cyt_c-like_dom"/>
</dbReference>
<comment type="subcellular location">
    <subcellularLocation>
        <location evidence="1 21">Cell inner membrane</location>
    </subcellularLocation>
</comment>
<dbReference type="InterPro" id="IPR032858">
    <property type="entry name" value="CcoP_N"/>
</dbReference>
<feature type="binding site" description="covalent" evidence="23">
    <location>
        <position position="224"/>
    </location>
    <ligand>
        <name>heme c</name>
        <dbReference type="ChEBI" id="CHEBI:61717"/>
        <label>2</label>
    </ligand>
</feature>
<comment type="caution">
    <text evidence="26">The sequence shown here is derived from an EMBL/GenBank/DDBJ whole genome shotgun (WGS) entry which is preliminary data.</text>
</comment>
<dbReference type="UniPathway" id="UPA00705"/>
<dbReference type="OrthoDB" id="9811281at2"/>
<evidence type="ECO:0000256" key="10">
    <source>
        <dbReference type="ARBA" id="ARBA00022692"/>
    </source>
</evidence>
<dbReference type="GO" id="GO:0005506">
    <property type="term" value="F:iron ion binding"/>
    <property type="evidence" value="ECO:0007669"/>
    <property type="project" value="InterPro"/>
</dbReference>
<keyword evidence="27" id="KW-1185">Reference proteome</keyword>
<evidence type="ECO:0000256" key="15">
    <source>
        <dbReference type="ARBA" id="ARBA00022989"/>
    </source>
</evidence>
<comment type="subunit">
    <text evidence="4">Component of the cbb3-type cytochrome c oxidase at least composed of FixN, FixO, FixQ and FixP.</text>
</comment>
<evidence type="ECO:0000313" key="26">
    <source>
        <dbReference type="EMBL" id="PSH68232.1"/>
    </source>
</evidence>
<keyword evidence="11 21" id="KW-0479">Metal-binding</keyword>
<keyword evidence="14 21" id="KW-0249">Electron transport</keyword>
<dbReference type="Pfam" id="PF13442">
    <property type="entry name" value="Cytochrome_CBB3"/>
    <property type="match status" value="1"/>
</dbReference>
<evidence type="ECO:0000256" key="14">
    <source>
        <dbReference type="ARBA" id="ARBA00022982"/>
    </source>
</evidence>
<dbReference type="PIRSF" id="PIRSF000006">
    <property type="entry name" value="Cbb3-Cox_fixP"/>
    <property type="match status" value="1"/>
</dbReference>
<keyword evidence="15 24" id="KW-1133">Transmembrane helix</keyword>
<dbReference type="PANTHER" id="PTHR33751">
    <property type="entry name" value="CBB3-TYPE CYTOCHROME C OXIDASE SUBUNIT FIXP"/>
    <property type="match status" value="1"/>
</dbReference>
<keyword evidence="16 21" id="KW-0560">Oxidoreductase</keyword>
<feature type="domain" description="Cytochrome c" evidence="25">
    <location>
        <begin position="208"/>
        <end position="289"/>
    </location>
</feature>
<dbReference type="GO" id="GO:1902600">
    <property type="term" value="P:proton transmembrane transport"/>
    <property type="evidence" value="ECO:0007669"/>
    <property type="project" value="UniProtKB-KW"/>
</dbReference>
<evidence type="ECO:0000256" key="1">
    <source>
        <dbReference type="ARBA" id="ARBA00004533"/>
    </source>
</evidence>
<evidence type="ECO:0000256" key="12">
    <source>
        <dbReference type="ARBA" id="ARBA00022737"/>
    </source>
</evidence>
<dbReference type="GO" id="GO:0020037">
    <property type="term" value="F:heme binding"/>
    <property type="evidence" value="ECO:0007669"/>
    <property type="project" value="InterPro"/>
</dbReference>
<dbReference type="RefSeq" id="WP_106711918.1">
    <property type="nucleotide sequence ID" value="NZ_PGGO01000010.1"/>
</dbReference>
<dbReference type="SUPFAM" id="SSF46626">
    <property type="entry name" value="Cytochrome c"/>
    <property type="match status" value="2"/>
</dbReference>
<evidence type="ECO:0000256" key="8">
    <source>
        <dbReference type="ARBA" id="ARBA00022617"/>
    </source>
</evidence>
<dbReference type="Proteomes" id="UP000241444">
    <property type="component" value="Unassembled WGS sequence"/>
</dbReference>
<feature type="domain" description="Cytochrome c" evidence="25">
    <location>
        <begin position="108"/>
        <end position="197"/>
    </location>
</feature>
<evidence type="ECO:0000256" key="16">
    <source>
        <dbReference type="ARBA" id="ARBA00023002"/>
    </source>
</evidence>
<proteinExistence type="inferred from homology"/>
<feature type="binding site" description="covalent" evidence="23">
    <location>
        <position position="121"/>
    </location>
    <ligand>
        <name>heme c</name>
        <dbReference type="ChEBI" id="CHEBI:61717"/>
        <label>1</label>
    </ligand>
</feature>
<evidence type="ECO:0000256" key="5">
    <source>
        <dbReference type="ARBA" id="ARBA00022448"/>
    </source>
</evidence>
<protein>
    <recommendedName>
        <fullName evidence="21">Cbb3-type cytochrome c oxidase subunit</fullName>
    </recommendedName>
</protein>
<dbReference type="InterPro" id="IPR004678">
    <property type="entry name" value="Cyt_c_oxidase_cbb3_su3"/>
</dbReference>
<keyword evidence="7 21" id="KW-0997">Cell inner membrane</keyword>
<dbReference type="EMBL" id="PGGO01000010">
    <property type="protein sequence ID" value="PSH68232.1"/>
    <property type="molecule type" value="Genomic_DNA"/>
</dbReference>
<evidence type="ECO:0000256" key="19">
    <source>
        <dbReference type="ARBA" id="ARBA00023136"/>
    </source>
</evidence>
<comment type="pathway">
    <text evidence="2 21">Energy metabolism; oxidative phosphorylation.</text>
</comment>
<dbReference type="GO" id="GO:0005886">
    <property type="term" value="C:plasma membrane"/>
    <property type="evidence" value="ECO:0007669"/>
    <property type="project" value="UniProtKB-SubCell"/>
</dbReference>
<dbReference type="Gene3D" id="1.10.760.10">
    <property type="entry name" value="Cytochrome c-like domain"/>
    <property type="match status" value="2"/>
</dbReference>
<feature type="binding site" description="axial binding residue" evidence="22">
    <location>
        <position position="225"/>
    </location>
    <ligand>
        <name>heme c</name>
        <dbReference type="ChEBI" id="CHEBI:61717"/>
        <label>2</label>
    </ligand>
    <ligandPart>
        <name>Fe</name>
        <dbReference type="ChEBI" id="CHEBI:18248"/>
    </ligandPart>
</feature>
<keyword evidence="8 21" id="KW-0349">Heme</keyword>
<dbReference type="InterPro" id="IPR036909">
    <property type="entry name" value="Cyt_c-like_dom_sf"/>
</dbReference>
<keyword evidence="18 21" id="KW-0406">Ion transport</keyword>
<evidence type="ECO:0000256" key="24">
    <source>
        <dbReference type="SAM" id="Phobius"/>
    </source>
</evidence>
<dbReference type="AlphaFoldDB" id="A0A2P7BP46"/>
<keyword evidence="13 21" id="KW-0375">Hydrogen ion transport</keyword>
<organism evidence="26 27">
    <name type="scientific">Phyllobacterium brassicacearum</name>
    <dbReference type="NCBI Taxonomy" id="314235"/>
    <lineage>
        <taxon>Bacteria</taxon>
        <taxon>Pseudomonadati</taxon>
        <taxon>Pseudomonadota</taxon>
        <taxon>Alphaproteobacteria</taxon>
        <taxon>Hyphomicrobiales</taxon>
        <taxon>Phyllobacteriaceae</taxon>
        <taxon>Phyllobacterium</taxon>
    </lineage>
</organism>
<keyword evidence="9 21" id="KW-0679">Respiratory chain</keyword>
<name>A0A2P7BP46_9HYPH</name>
<evidence type="ECO:0000256" key="4">
    <source>
        <dbReference type="ARBA" id="ARBA00011203"/>
    </source>
</evidence>
<comment type="cofactor">
    <cofactor evidence="21 23">
        <name>heme c</name>
        <dbReference type="ChEBI" id="CHEBI:61717"/>
    </cofactor>
    <text evidence="21 23">Binds 2 heme C groups per subunit.</text>
</comment>
<accession>A0A2P7BP46</accession>
<dbReference type="Pfam" id="PF14715">
    <property type="entry name" value="FixP_N"/>
    <property type="match status" value="1"/>
</dbReference>
<keyword evidence="5 21" id="KW-0813">Transport</keyword>
<dbReference type="GO" id="GO:0016491">
    <property type="term" value="F:oxidoreductase activity"/>
    <property type="evidence" value="ECO:0007669"/>
    <property type="project" value="UniProtKB-KW"/>
</dbReference>
<evidence type="ECO:0000256" key="17">
    <source>
        <dbReference type="ARBA" id="ARBA00023004"/>
    </source>
</evidence>
<dbReference type="Pfam" id="PF00034">
    <property type="entry name" value="Cytochrom_C"/>
    <property type="match status" value="1"/>
</dbReference>
<evidence type="ECO:0000256" key="3">
    <source>
        <dbReference type="ARBA" id="ARBA00006113"/>
    </source>
</evidence>
<feature type="transmembrane region" description="Helical" evidence="24">
    <location>
        <begin position="32"/>
        <end position="50"/>
    </location>
</feature>
<keyword evidence="19 21" id="KW-0472">Membrane</keyword>
<comment type="function">
    <text evidence="20">C-type cytochrome. Part of the cbb3-type cytochrome c oxidase complex. FixP subunit is required for transferring electrons from donor cytochrome c via its heme groups to FixO subunit. From there, electrons are shuttled to the catalytic binuclear center of FixN subunit where oxygen reduction takes place. The complex also functions as a proton pump.</text>
</comment>
<evidence type="ECO:0000256" key="7">
    <source>
        <dbReference type="ARBA" id="ARBA00022519"/>
    </source>
</evidence>
<keyword evidence="17 21" id="KW-0408">Iron</keyword>
<feature type="binding site" description="covalent" evidence="23">
    <location>
        <position position="221"/>
    </location>
    <ligand>
        <name>heme c</name>
        <dbReference type="ChEBI" id="CHEBI:61717"/>
        <label>2</label>
    </ligand>
</feature>
<dbReference type="Gene3D" id="6.10.280.130">
    <property type="match status" value="1"/>
</dbReference>
<feature type="binding site" description="axial binding residue" evidence="22">
    <location>
        <position position="125"/>
    </location>
    <ligand>
        <name>heme c</name>
        <dbReference type="ChEBI" id="CHEBI:61717"/>
        <label>1</label>
    </ligand>
    <ligandPart>
        <name>Fe</name>
        <dbReference type="ChEBI" id="CHEBI:18248"/>
    </ligandPart>
</feature>
<evidence type="ECO:0000256" key="22">
    <source>
        <dbReference type="PIRSR" id="PIRSR000006-1"/>
    </source>
</evidence>
<sequence>MSVGERDPFTGHMTTGHEWNGITELNTPVPRVVILSLIITAALGLVWTVLMPSWPFVTSYFPGVLGIDQRNVVANSVAEAQAERSPWMSSIEDQDFSAILSNPELMRIVRENGRTLFGDNCAACHGHDAKGQRGFPNIAQSPMLWGDSPEAILQTITVGINSTDPNTRVSQMLAFGRDGTLTPPQISQVTSYVQSLSATGSAAPLDKDQVEQGKAVFAANCVACHGKDAKGLTDMGAPNLTDSYWIYGGERQDMYGSIYHGRQGHMPNWGARLSPAAIKILTLYVLDMRKQAVGAGS</sequence>
<gene>
    <name evidence="26" type="primary">ccoP</name>
    <name evidence="26" type="ORF">CU102_15060</name>
</gene>
<feature type="binding site" description="covalent" evidence="23">
    <location>
        <position position="124"/>
    </location>
    <ligand>
        <name>heme c</name>
        <dbReference type="ChEBI" id="CHEBI:61717"/>
        <label>1</label>
    </ligand>
</feature>
<dbReference type="PANTHER" id="PTHR33751:SF1">
    <property type="entry name" value="CBB3-TYPE CYTOCHROME C OXIDASE SUBUNIT FIXP"/>
    <property type="match status" value="1"/>
</dbReference>
<dbReference type="PROSITE" id="PS51007">
    <property type="entry name" value="CYTC"/>
    <property type="match status" value="2"/>
</dbReference>
<feature type="binding site" description="axial binding residue" evidence="22">
    <location>
        <position position="266"/>
    </location>
    <ligand>
        <name>heme c</name>
        <dbReference type="ChEBI" id="CHEBI:61717"/>
        <label>1</label>
    </ligand>
    <ligandPart>
        <name>Fe</name>
        <dbReference type="ChEBI" id="CHEBI:18248"/>
    </ligandPart>
</feature>
<dbReference type="GO" id="GO:0009055">
    <property type="term" value="F:electron transfer activity"/>
    <property type="evidence" value="ECO:0007669"/>
    <property type="project" value="InterPro"/>
</dbReference>
<evidence type="ECO:0000256" key="13">
    <source>
        <dbReference type="ARBA" id="ARBA00022781"/>
    </source>
</evidence>
<evidence type="ECO:0000256" key="23">
    <source>
        <dbReference type="PIRSR" id="PIRSR000006-2"/>
    </source>
</evidence>
<keyword evidence="10 24" id="KW-0812">Transmembrane</keyword>
<evidence type="ECO:0000259" key="25">
    <source>
        <dbReference type="PROSITE" id="PS51007"/>
    </source>
</evidence>
<evidence type="ECO:0000256" key="20">
    <source>
        <dbReference type="ARBA" id="ARBA00025525"/>
    </source>
</evidence>
<dbReference type="InterPro" id="IPR038414">
    <property type="entry name" value="CcoP_N_sf"/>
</dbReference>
<evidence type="ECO:0000313" key="27">
    <source>
        <dbReference type="Proteomes" id="UP000241444"/>
    </source>
</evidence>
<feature type="binding site" description="axial binding residue" evidence="22">
    <location>
        <position position="172"/>
    </location>
    <ligand>
        <name>heme c</name>
        <dbReference type="ChEBI" id="CHEBI:61717"/>
        <label>2</label>
    </ligand>
    <ligandPart>
        <name>Fe</name>
        <dbReference type="ChEBI" id="CHEBI:18248"/>
    </ligandPart>
</feature>
<evidence type="ECO:0000256" key="21">
    <source>
        <dbReference type="PIRNR" id="PIRNR000006"/>
    </source>
</evidence>
<reference evidence="27" key="1">
    <citation type="submission" date="2017-11" db="EMBL/GenBank/DDBJ databases">
        <authorList>
            <person name="Kuznetsova I."/>
            <person name="Sazanova A."/>
            <person name="Chirak E."/>
            <person name="Safronova V."/>
            <person name="Willems A."/>
        </authorList>
    </citation>
    <scope>NUCLEOTIDE SEQUENCE [LARGE SCALE GENOMIC DNA]</scope>
    <source>
        <strain evidence="27">STM 196</strain>
    </source>
</reference>
<evidence type="ECO:0000256" key="18">
    <source>
        <dbReference type="ARBA" id="ARBA00023065"/>
    </source>
</evidence>
<keyword evidence="6 21" id="KW-1003">Cell membrane</keyword>
<dbReference type="InterPro" id="IPR008168">
    <property type="entry name" value="Cyt_C_IC"/>
</dbReference>
<evidence type="ECO:0000256" key="2">
    <source>
        <dbReference type="ARBA" id="ARBA00004673"/>
    </source>
</evidence>
<dbReference type="InterPro" id="IPR050597">
    <property type="entry name" value="Cytochrome_c_Oxidase_Subunit"/>
</dbReference>
<evidence type="ECO:0000256" key="6">
    <source>
        <dbReference type="ARBA" id="ARBA00022475"/>
    </source>
</evidence>